<keyword evidence="2" id="KW-1133">Transmembrane helix</keyword>
<feature type="transmembrane region" description="Helical" evidence="2">
    <location>
        <begin position="125"/>
        <end position="152"/>
    </location>
</feature>
<protein>
    <submittedName>
        <fullName evidence="3">Uncharacterized protein</fullName>
    </submittedName>
</protein>
<dbReference type="EMBL" id="LT629734">
    <property type="protein sequence ID" value="SDS11625.1"/>
    <property type="molecule type" value="Genomic_DNA"/>
</dbReference>
<feature type="compositionally biased region" description="Low complexity" evidence="1">
    <location>
        <begin position="1"/>
        <end position="13"/>
    </location>
</feature>
<feature type="region of interest" description="Disordered" evidence="1">
    <location>
        <begin position="236"/>
        <end position="359"/>
    </location>
</feature>
<feature type="region of interest" description="Disordered" evidence="1">
    <location>
        <begin position="1"/>
        <end position="24"/>
    </location>
</feature>
<dbReference type="Proteomes" id="UP000199649">
    <property type="component" value="Chromosome I"/>
</dbReference>
<feature type="transmembrane region" description="Helical" evidence="2">
    <location>
        <begin position="198"/>
        <end position="220"/>
    </location>
</feature>
<evidence type="ECO:0000256" key="1">
    <source>
        <dbReference type="SAM" id="MobiDB-lite"/>
    </source>
</evidence>
<accession>A0A1H1PKL7</accession>
<feature type="transmembrane region" description="Helical" evidence="2">
    <location>
        <begin position="93"/>
        <end position="113"/>
    </location>
</feature>
<name>A0A1H1PKL7_9MICO</name>
<keyword evidence="2" id="KW-0472">Membrane</keyword>
<gene>
    <name evidence="3" type="ORF">SAMN04489719_1578</name>
</gene>
<feature type="compositionally biased region" description="Low complexity" evidence="1">
    <location>
        <begin position="282"/>
        <end position="292"/>
    </location>
</feature>
<evidence type="ECO:0000313" key="4">
    <source>
        <dbReference type="Proteomes" id="UP000199649"/>
    </source>
</evidence>
<dbReference type="OrthoDB" id="5109542at2"/>
<keyword evidence="4" id="KW-1185">Reference proteome</keyword>
<sequence>MTNPPSTDAHAPAAPAPQHPARSTPRRIMGIQPVLFVGMCLLAVVSLITVVLIFVGDFDSQAPRVVWTVVVFLAFTGLLALDLVLARRSATPLVIGVAANTYLLAVLMIAIWVRGGREGWDDDWLFAELFGIVLLTLLVVRAAAAGAWGLITLGRGSGTEFGRVLGLIAAALLGLVGVLLTLHFAIDAFGVDVDEWYWRSTVAAIVITALAASVTVLLYWNRRNLDWQEAEARGEHVRPAAVGGPVPPPLAPQHGSTHHAAPGHGYPAEPYLDQRGGVATSAAAAATGAPTAWPQPPAGQPAPGGATAWPQQPGQQPAGWPAQPQQPDANGLLPWPTYADGTPYPMGPDGQPVFPPGAR</sequence>
<keyword evidence="2" id="KW-0812">Transmembrane</keyword>
<dbReference type="RefSeq" id="WP_092666501.1">
    <property type="nucleotide sequence ID" value="NZ_LT629734.1"/>
</dbReference>
<dbReference type="AlphaFoldDB" id="A0A1H1PKL7"/>
<evidence type="ECO:0000313" key="3">
    <source>
        <dbReference type="EMBL" id="SDS11625.1"/>
    </source>
</evidence>
<reference evidence="4" key="1">
    <citation type="submission" date="2016-10" db="EMBL/GenBank/DDBJ databases">
        <authorList>
            <person name="Varghese N."/>
            <person name="Submissions S."/>
        </authorList>
    </citation>
    <scope>NUCLEOTIDE SEQUENCE [LARGE SCALE GENOMIC DNA]</scope>
    <source>
        <strain evidence="4">DSM 22965</strain>
    </source>
</reference>
<feature type="compositionally biased region" description="Low complexity" evidence="1">
    <location>
        <begin position="301"/>
        <end position="327"/>
    </location>
</feature>
<feature type="transmembrane region" description="Helical" evidence="2">
    <location>
        <begin position="66"/>
        <end position="86"/>
    </location>
</feature>
<feature type="transmembrane region" description="Helical" evidence="2">
    <location>
        <begin position="34"/>
        <end position="54"/>
    </location>
</feature>
<feature type="transmembrane region" description="Helical" evidence="2">
    <location>
        <begin position="164"/>
        <end position="186"/>
    </location>
</feature>
<organism evidence="3 4">
    <name type="scientific">Agrococcus carbonis</name>
    <dbReference type="NCBI Taxonomy" id="684552"/>
    <lineage>
        <taxon>Bacteria</taxon>
        <taxon>Bacillati</taxon>
        <taxon>Actinomycetota</taxon>
        <taxon>Actinomycetes</taxon>
        <taxon>Micrococcales</taxon>
        <taxon>Microbacteriaceae</taxon>
        <taxon>Agrococcus</taxon>
    </lineage>
</organism>
<evidence type="ECO:0000256" key="2">
    <source>
        <dbReference type="SAM" id="Phobius"/>
    </source>
</evidence>
<dbReference type="STRING" id="684552.SAMN04489719_1578"/>
<proteinExistence type="predicted"/>